<reference evidence="1 2" key="1">
    <citation type="submission" date="2023-09" db="EMBL/GenBank/DDBJ databases">
        <title>Nesidiocoris tenuis whole genome shotgun sequence.</title>
        <authorList>
            <person name="Shibata T."/>
            <person name="Shimoda M."/>
            <person name="Kobayashi T."/>
            <person name="Uehara T."/>
        </authorList>
    </citation>
    <scope>NUCLEOTIDE SEQUENCE [LARGE SCALE GENOMIC DNA]</scope>
    <source>
        <strain evidence="1 2">Japan</strain>
    </source>
</reference>
<name>A0ABN7A784_9HEMI</name>
<dbReference type="EMBL" id="AP028909">
    <property type="protein sequence ID" value="BES87995.1"/>
    <property type="molecule type" value="Genomic_DNA"/>
</dbReference>
<gene>
    <name evidence="1" type="ORF">NTJ_00801</name>
</gene>
<evidence type="ECO:0000313" key="2">
    <source>
        <dbReference type="Proteomes" id="UP001307889"/>
    </source>
</evidence>
<organism evidence="1 2">
    <name type="scientific">Nesidiocoris tenuis</name>
    <dbReference type="NCBI Taxonomy" id="355587"/>
    <lineage>
        <taxon>Eukaryota</taxon>
        <taxon>Metazoa</taxon>
        <taxon>Ecdysozoa</taxon>
        <taxon>Arthropoda</taxon>
        <taxon>Hexapoda</taxon>
        <taxon>Insecta</taxon>
        <taxon>Pterygota</taxon>
        <taxon>Neoptera</taxon>
        <taxon>Paraneoptera</taxon>
        <taxon>Hemiptera</taxon>
        <taxon>Heteroptera</taxon>
        <taxon>Panheteroptera</taxon>
        <taxon>Cimicomorpha</taxon>
        <taxon>Miridae</taxon>
        <taxon>Dicyphina</taxon>
        <taxon>Nesidiocoris</taxon>
    </lineage>
</organism>
<protein>
    <submittedName>
        <fullName evidence="1">Uncharacterized protein</fullName>
    </submittedName>
</protein>
<evidence type="ECO:0000313" key="1">
    <source>
        <dbReference type="EMBL" id="BES87995.1"/>
    </source>
</evidence>
<proteinExistence type="predicted"/>
<sequence length="127" mass="14411">MLAWAGVEHTIVITDRIIAIFRREGNRHNFQLTTSTVWFLLRNIKALISLAAVTPTGKESPNTETRSRLPASFSIHILIFQMLMPPACLRFYSKGKLRVPQPSQLGDRPVVLKTLRREGFLLLICPT</sequence>
<keyword evidence="2" id="KW-1185">Reference proteome</keyword>
<accession>A0ABN7A784</accession>
<dbReference type="Proteomes" id="UP001307889">
    <property type="component" value="Chromosome 1"/>
</dbReference>